<reference evidence="2" key="1">
    <citation type="submission" date="2022-06" db="EMBL/GenBank/DDBJ databases">
        <title>Complete genome sequences of two strains of the flax pathogen Septoria linicola.</title>
        <authorList>
            <person name="Lapalu N."/>
            <person name="Simon A."/>
            <person name="Demenou B."/>
            <person name="Paumier D."/>
            <person name="Guillot M.-P."/>
            <person name="Gout L."/>
            <person name="Valade R."/>
        </authorList>
    </citation>
    <scope>NUCLEOTIDE SEQUENCE</scope>
    <source>
        <strain evidence="2">SE15195</strain>
    </source>
</reference>
<dbReference type="EMBL" id="CP099427">
    <property type="protein sequence ID" value="USW57949.1"/>
    <property type="molecule type" value="Genomic_DNA"/>
</dbReference>
<evidence type="ECO:0000313" key="2">
    <source>
        <dbReference type="EMBL" id="USW57949.1"/>
    </source>
</evidence>
<proteinExistence type="predicted"/>
<protein>
    <submittedName>
        <fullName evidence="2">Uncharacterized protein</fullName>
    </submittedName>
</protein>
<feature type="compositionally biased region" description="Low complexity" evidence="1">
    <location>
        <begin position="19"/>
        <end position="32"/>
    </location>
</feature>
<keyword evidence="3" id="KW-1185">Reference proteome</keyword>
<gene>
    <name evidence="2" type="ORF">Slin15195_G112680</name>
</gene>
<evidence type="ECO:0000313" key="3">
    <source>
        <dbReference type="Proteomes" id="UP001056384"/>
    </source>
</evidence>
<dbReference type="AlphaFoldDB" id="A0A9Q9AYW7"/>
<name>A0A9Q9AYW7_9PEZI</name>
<accession>A0A9Q9AYW7</accession>
<sequence length="386" mass="42054">MALRTESSFASFAAAGVEGSPMSPRGPPSSVGASELGRLALGRPGSRDSDMGVTTRSGVKREAASRGESSRGSAGAKKGKEKASGSSSALPRKSGRTSKTTAAQPDPDDEDDSDDGSDDHDEDDEDDTTQTREVNPLQKAMALYLIHDPSNSSFSEFMAPTLPGRSEASANFRALAVASSRLVRSDADLALLNAACPLEGPQWSRQITRNMQNRWHHILSAYRSYYASHGKEAQGVDVTDTIDSIKSLFKAIQDTLLIFRNLENGAPQRLVDILLEVLETVPAFSVDTRPAGAQPYAGGSQQFEYNLLLRFTAFQSNWLNCLEVIRVLSAAGYVERFVHRESRWKQSYVKLYNVLAQTKPPSPGDSNDMLRGLYHRLMAMGIKMTE</sequence>
<feature type="compositionally biased region" description="Acidic residues" evidence="1">
    <location>
        <begin position="106"/>
        <end position="128"/>
    </location>
</feature>
<dbReference type="Proteomes" id="UP001056384">
    <property type="component" value="Chromosome 10"/>
</dbReference>
<feature type="region of interest" description="Disordered" evidence="1">
    <location>
        <begin position="15"/>
        <end position="135"/>
    </location>
</feature>
<evidence type="ECO:0000256" key="1">
    <source>
        <dbReference type="SAM" id="MobiDB-lite"/>
    </source>
</evidence>
<organism evidence="2 3">
    <name type="scientific">Septoria linicola</name>
    <dbReference type="NCBI Taxonomy" id="215465"/>
    <lineage>
        <taxon>Eukaryota</taxon>
        <taxon>Fungi</taxon>
        <taxon>Dikarya</taxon>
        <taxon>Ascomycota</taxon>
        <taxon>Pezizomycotina</taxon>
        <taxon>Dothideomycetes</taxon>
        <taxon>Dothideomycetidae</taxon>
        <taxon>Mycosphaerellales</taxon>
        <taxon>Mycosphaerellaceae</taxon>
        <taxon>Septoria</taxon>
    </lineage>
</organism>
<feature type="compositionally biased region" description="Basic and acidic residues" evidence="1">
    <location>
        <begin position="59"/>
        <end position="69"/>
    </location>
</feature>